<evidence type="ECO:0000313" key="2">
    <source>
        <dbReference type="EMBL" id="USR91688.1"/>
    </source>
</evidence>
<dbReference type="InterPro" id="IPR008538">
    <property type="entry name" value="Uma2"/>
</dbReference>
<protein>
    <submittedName>
        <fullName evidence="2">Uma2 family endonuclease</fullName>
    </submittedName>
</protein>
<dbReference type="GO" id="GO:0004519">
    <property type="term" value="F:endonuclease activity"/>
    <property type="evidence" value="ECO:0007669"/>
    <property type="project" value="UniProtKB-KW"/>
</dbReference>
<name>A0ABY5AS47_9CYAN</name>
<keyword evidence="2" id="KW-0378">Hydrolase</keyword>
<dbReference type="Pfam" id="PF05685">
    <property type="entry name" value="Uma2"/>
    <property type="match status" value="1"/>
</dbReference>
<keyword evidence="2" id="KW-0540">Nuclease</keyword>
<dbReference type="PANTHER" id="PTHR35400:SF1">
    <property type="entry name" value="SLR1083 PROTEIN"/>
    <property type="match status" value="1"/>
</dbReference>
<accession>A0ABY5AS47</accession>
<dbReference type="EMBL" id="CP098611">
    <property type="protein sequence ID" value="USR91688.1"/>
    <property type="molecule type" value="Genomic_DNA"/>
</dbReference>
<dbReference type="SUPFAM" id="SSF52980">
    <property type="entry name" value="Restriction endonuclease-like"/>
    <property type="match status" value="1"/>
</dbReference>
<dbReference type="InterPro" id="IPR012296">
    <property type="entry name" value="Nuclease_put_TT1808"/>
</dbReference>
<feature type="domain" description="Putative restriction endonuclease" evidence="1">
    <location>
        <begin position="20"/>
        <end position="175"/>
    </location>
</feature>
<gene>
    <name evidence="2" type="ORF">NEA10_02880</name>
</gene>
<dbReference type="Proteomes" id="UP001056708">
    <property type="component" value="Chromosome"/>
</dbReference>
<keyword evidence="3" id="KW-1185">Reference proteome</keyword>
<sequence length="225" mass="25134">MSLSLNPIRSIDETWVPATWDEYLRALKNSSQVKSKGYYTHGRMQVDMQLPISFDHGSDQSIISLAVNLYSILKGIPFRELDNCSFRKTAEVEFQPDLAYYVGSQATAIPSGTGIIHLETYPVPNLVVEVAKSSLLDDRTVKRVLYEDVGVAEYWIVDVESAQVLAYQMSDRGSLRIDSSLIFPGLDIALLNETLQRSRHQDQSQVGAWLMAQFQGASESGIQPT</sequence>
<dbReference type="RefSeq" id="WP_252663719.1">
    <property type="nucleotide sequence ID" value="NZ_CP098611.1"/>
</dbReference>
<dbReference type="PANTHER" id="PTHR35400">
    <property type="entry name" value="SLR1083 PROTEIN"/>
    <property type="match status" value="1"/>
</dbReference>
<proteinExistence type="predicted"/>
<organism evidence="2 3">
    <name type="scientific">Phormidium yuhuli AB48</name>
    <dbReference type="NCBI Taxonomy" id="2940671"/>
    <lineage>
        <taxon>Bacteria</taxon>
        <taxon>Bacillati</taxon>
        <taxon>Cyanobacteriota</taxon>
        <taxon>Cyanophyceae</taxon>
        <taxon>Oscillatoriophycideae</taxon>
        <taxon>Oscillatoriales</taxon>
        <taxon>Oscillatoriaceae</taxon>
        <taxon>Phormidium</taxon>
        <taxon>Phormidium yuhuli</taxon>
    </lineage>
</organism>
<keyword evidence="2" id="KW-0255">Endonuclease</keyword>
<reference evidence="2" key="1">
    <citation type="submission" date="2022-06" db="EMBL/GenBank/DDBJ databases">
        <title>Genome sequence of Phormidium yuhuli AB48 isolated from an industrial photobioreactor environment.</title>
        <authorList>
            <person name="Qiu Y."/>
            <person name="Noonan A.J.C."/>
            <person name="Dofher K."/>
            <person name="Koch M."/>
            <person name="Kieft B."/>
            <person name="Lin X."/>
            <person name="Ziels R.M."/>
            <person name="Hallam S.J."/>
        </authorList>
    </citation>
    <scope>NUCLEOTIDE SEQUENCE</scope>
    <source>
        <strain evidence="2">AB48</strain>
    </source>
</reference>
<dbReference type="Gene3D" id="3.90.1570.10">
    <property type="entry name" value="tt1808, chain A"/>
    <property type="match status" value="1"/>
</dbReference>
<dbReference type="CDD" id="cd06260">
    <property type="entry name" value="DUF820-like"/>
    <property type="match status" value="1"/>
</dbReference>
<evidence type="ECO:0000313" key="3">
    <source>
        <dbReference type="Proteomes" id="UP001056708"/>
    </source>
</evidence>
<dbReference type="InterPro" id="IPR011335">
    <property type="entry name" value="Restrct_endonuc-II-like"/>
</dbReference>
<evidence type="ECO:0000259" key="1">
    <source>
        <dbReference type="Pfam" id="PF05685"/>
    </source>
</evidence>